<feature type="non-terminal residue" evidence="1">
    <location>
        <position position="1"/>
    </location>
</feature>
<gene>
    <name evidence="1" type="ORF">S01H1_64605</name>
</gene>
<accession>X0WHR9</accession>
<comment type="caution">
    <text evidence="1">The sequence shown here is derived from an EMBL/GenBank/DDBJ whole genome shotgun (WGS) entry which is preliminary data.</text>
</comment>
<dbReference type="EMBL" id="BARS01042590">
    <property type="protein sequence ID" value="GAG30479.1"/>
    <property type="molecule type" value="Genomic_DNA"/>
</dbReference>
<proteinExistence type="predicted"/>
<reference evidence="1" key="1">
    <citation type="journal article" date="2014" name="Front. Microbiol.">
        <title>High frequency of phylogenetically diverse reductive dehalogenase-homologous genes in deep subseafloor sedimentary metagenomes.</title>
        <authorList>
            <person name="Kawai M."/>
            <person name="Futagami T."/>
            <person name="Toyoda A."/>
            <person name="Takaki Y."/>
            <person name="Nishi S."/>
            <person name="Hori S."/>
            <person name="Arai W."/>
            <person name="Tsubouchi T."/>
            <person name="Morono Y."/>
            <person name="Uchiyama I."/>
            <person name="Ito T."/>
            <person name="Fujiyama A."/>
            <person name="Inagaki F."/>
            <person name="Takami H."/>
        </authorList>
    </citation>
    <scope>NUCLEOTIDE SEQUENCE</scope>
    <source>
        <strain evidence="1">Expedition CK06-06</strain>
    </source>
</reference>
<name>X0WHR9_9ZZZZ</name>
<protein>
    <submittedName>
        <fullName evidence="1">Uncharacterized protein</fullName>
    </submittedName>
</protein>
<dbReference type="AlphaFoldDB" id="X0WHR9"/>
<sequence length="251" mass="28735">DYTMLHGSFTEFNSPTYTRVALGVVSKMLADLLDDDRRAKADRLNRMLWTHLARRYHEPTGQWAGPHSRAYADLNPVGLVRYIREARDRAGGAAPGASRDRYVSNWRHPNRPPAELARYLEPLTEPRQEVDVFFKAGHRMMNGMGNLGRRVFHVPIVGTTYLHPRFALGTVNFCDFWEQHRNLMAHWGTRDEPTYLTVHCKNGRHGFCSAMFTSVQRRGDVLAAVTFVTDHGNRFIDMDPLPGKTLKTRSL</sequence>
<evidence type="ECO:0000313" key="1">
    <source>
        <dbReference type="EMBL" id="GAG30479.1"/>
    </source>
</evidence>
<feature type="non-terminal residue" evidence="1">
    <location>
        <position position="251"/>
    </location>
</feature>
<organism evidence="1">
    <name type="scientific">marine sediment metagenome</name>
    <dbReference type="NCBI Taxonomy" id="412755"/>
    <lineage>
        <taxon>unclassified sequences</taxon>
        <taxon>metagenomes</taxon>
        <taxon>ecological metagenomes</taxon>
    </lineage>
</organism>